<comment type="caution">
    <text evidence="1">The sequence shown here is derived from an EMBL/GenBank/DDBJ whole genome shotgun (WGS) entry which is preliminary data.</text>
</comment>
<reference evidence="1 2" key="1">
    <citation type="journal article" date="2021" name="BMC Genomics">
        <title>Datura genome reveals duplications of psychoactive alkaloid biosynthetic genes and high mutation rate following tissue culture.</title>
        <authorList>
            <person name="Rajewski A."/>
            <person name="Carter-House D."/>
            <person name="Stajich J."/>
            <person name="Litt A."/>
        </authorList>
    </citation>
    <scope>NUCLEOTIDE SEQUENCE [LARGE SCALE GENOMIC DNA]</scope>
    <source>
        <strain evidence="1">AR-01</strain>
    </source>
</reference>
<protein>
    <submittedName>
        <fullName evidence="1">Uncharacterized protein</fullName>
    </submittedName>
</protein>
<accession>A0ABS8SNS9</accession>
<proteinExistence type="predicted"/>
<feature type="non-terminal residue" evidence="1">
    <location>
        <position position="1"/>
    </location>
</feature>
<evidence type="ECO:0000313" key="1">
    <source>
        <dbReference type="EMBL" id="MCD7460443.1"/>
    </source>
</evidence>
<evidence type="ECO:0000313" key="2">
    <source>
        <dbReference type="Proteomes" id="UP000823775"/>
    </source>
</evidence>
<organism evidence="1 2">
    <name type="scientific">Datura stramonium</name>
    <name type="common">Jimsonweed</name>
    <name type="synonym">Common thornapple</name>
    <dbReference type="NCBI Taxonomy" id="4076"/>
    <lineage>
        <taxon>Eukaryota</taxon>
        <taxon>Viridiplantae</taxon>
        <taxon>Streptophyta</taxon>
        <taxon>Embryophyta</taxon>
        <taxon>Tracheophyta</taxon>
        <taxon>Spermatophyta</taxon>
        <taxon>Magnoliopsida</taxon>
        <taxon>eudicotyledons</taxon>
        <taxon>Gunneridae</taxon>
        <taxon>Pentapetalae</taxon>
        <taxon>asterids</taxon>
        <taxon>lamiids</taxon>
        <taxon>Solanales</taxon>
        <taxon>Solanaceae</taxon>
        <taxon>Solanoideae</taxon>
        <taxon>Datureae</taxon>
        <taxon>Datura</taxon>
    </lineage>
</organism>
<sequence>GTTVEVEFQLQRDRRSGRSVHCSSGRKVVEVHHSETMVAIADLQQRESDHCTGQREAGRLFKSIFQSFHPIILRHEV</sequence>
<gene>
    <name evidence="1" type="ORF">HAX54_043564</name>
</gene>
<dbReference type="EMBL" id="JACEIK010000653">
    <property type="protein sequence ID" value="MCD7460443.1"/>
    <property type="molecule type" value="Genomic_DNA"/>
</dbReference>
<name>A0ABS8SNS9_DATST</name>
<keyword evidence="2" id="KW-1185">Reference proteome</keyword>
<dbReference type="Proteomes" id="UP000823775">
    <property type="component" value="Unassembled WGS sequence"/>
</dbReference>